<dbReference type="Proteomes" id="UP001201463">
    <property type="component" value="Unassembled WGS sequence"/>
</dbReference>
<evidence type="ECO:0000313" key="4">
    <source>
        <dbReference type="Proteomes" id="UP001201463"/>
    </source>
</evidence>
<dbReference type="RefSeq" id="WP_233394750.1">
    <property type="nucleotide sequence ID" value="NZ_JAJTWT010000014.1"/>
</dbReference>
<keyword evidence="1" id="KW-1133">Transmembrane helix</keyword>
<feature type="domain" description="Flavinylation-associated cytochrome" evidence="2">
    <location>
        <begin position="6"/>
        <end position="58"/>
    </location>
</feature>
<feature type="transmembrane region" description="Helical" evidence="1">
    <location>
        <begin position="42"/>
        <end position="59"/>
    </location>
</feature>
<dbReference type="Pfam" id="PF14358">
    <property type="entry name" value="DUF4405"/>
    <property type="match status" value="1"/>
</dbReference>
<accession>A0ABS8XMX3</accession>
<protein>
    <submittedName>
        <fullName evidence="3">DUF4405 domain-containing protein</fullName>
    </submittedName>
</protein>
<organism evidence="3 4">
    <name type="scientific">Pelomonas caseinilytica</name>
    <dbReference type="NCBI Taxonomy" id="2906763"/>
    <lineage>
        <taxon>Bacteria</taxon>
        <taxon>Pseudomonadati</taxon>
        <taxon>Pseudomonadota</taxon>
        <taxon>Betaproteobacteria</taxon>
        <taxon>Burkholderiales</taxon>
        <taxon>Sphaerotilaceae</taxon>
        <taxon>Roseateles</taxon>
    </lineage>
</organism>
<proteinExistence type="predicted"/>
<dbReference type="InterPro" id="IPR025517">
    <property type="entry name" value="DUF4405"/>
</dbReference>
<comment type="caution">
    <text evidence="3">The sequence shown here is derived from an EMBL/GenBank/DDBJ whole genome shotgun (WGS) entry which is preliminary data.</text>
</comment>
<keyword evidence="1" id="KW-0472">Membrane</keyword>
<name>A0ABS8XMX3_9BURK</name>
<keyword evidence="4" id="KW-1185">Reference proteome</keyword>
<evidence type="ECO:0000313" key="3">
    <source>
        <dbReference type="EMBL" id="MCE4540237.1"/>
    </source>
</evidence>
<reference evidence="3 4" key="1">
    <citation type="submission" date="2021-12" db="EMBL/GenBank/DDBJ databases">
        <title>Genome seq of p7.</title>
        <authorList>
            <person name="Seo T."/>
        </authorList>
    </citation>
    <scope>NUCLEOTIDE SEQUENCE [LARGE SCALE GENOMIC DNA]</scope>
    <source>
        <strain evidence="3 4">P7</strain>
    </source>
</reference>
<dbReference type="EMBL" id="JAJTWT010000014">
    <property type="protein sequence ID" value="MCE4540237.1"/>
    <property type="molecule type" value="Genomic_DNA"/>
</dbReference>
<keyword evidence="1" id="KW-0812">Transmembrane</keyword>
<evidence type="ECO:0000259" key="2">
    <source>
        <dbReference type="Pfam" id="PF14358"/>
    </source>
</evidence>
<evidence type="ECO:0000256" key="1">
    <source>
        <dbReference type="SAM" id="Phobius"/>
    </source>
</evidence>
<sequence>MTRKLTALCLLVSFIAMASSGLLMLVVDQPSFTLRLHPVHKLFGLLLVGAAGTHLALNARALRQHLRDGRVLAAGLVLAIVLVAAYATAALHPLDDAAARQLDEAAERLEAGPAAR</sequence>
<feature type="transmembrane region" description="Helical" evidence="1">
    <location>
        <begin position="71"/>
        <end position="91"/>
    </location>
</feature>
<gene>
    <name evidence="3" type="ORF">LXT12_23580</name>
</gene>